<reference evidence="2" key="1">
    <citation type="submission" date="2022-11" db="UniProtKB">
        <authorList>
            <consortium name="WormBaseParasite"/>
        </authorList>
    </citation>
    <scope>IDENTIFICATION</scope>
</reference>
<organism evidence="1 2">
    <name type="scientific">Setaria digitata</name>
    <dbReference type="NCBI Taxonomy" id="48799"/>
    <lineage>
        <taxon>Eukaryota</taxon>
        <taxon>Metazoa</taxon>
        <taxon>Ecdysozoa</taxon>
        <taxon>Nematoda</taxon>
        <taxon>Chromadorea</taxon>
        <taxon>Rhabditida</taxon>
        <taxon>Spirurina</taxon>
        <taxon>Spiruromorpha</taxon>
        <taxon>Filarioidea</taxon>
        <taxon>Setariidae</taxon>
        <taxon>Setaria</taxon>
    </lineage>
</organism>
<evidence type="ECO:0000313" key="1">
    <source>
        <dbReference type="Proteomes" id="UP000887581"/>
    </source>
</evidence>
<name>A0A915PYP2_9BILA</name>
<dbReference type="WBParaSite" id="sdigi.contig37.g2552.t1">
    <property type="protein sequence ID" value="sdigi.contig37.g2552.t1"/>
    <property type="gene ID" value="sdigi.contig37.g2552"/>
</dbReference>
<evidence type="ECO:0000313" key="2">
    <source>
        <dbReference type="WBParaSite" id="sdigi.contig37.g2552.t1"/>
    </source>
</evidence>
<dbReference type="AlphaFoldDB" id="A0A915PYP2"/>
<proteinExistence type="predicted"/>
<keyword evidence="1" id="KW-1185">Reference proteome</keyword>
<protein>
    <submittedName>
        <fullName evidence="2">Uncharacterized protein</fullName>
    </submittedName>
</protein>
<accession>A0A915PYP2</accession>
<sequence>MIVDEKSSGDWCQLLSIIVLHLERAPGSAAWMTTELETPQRPSKHEDRRELEASLVCSREKLTLGGGVTEKLATHQATLATAIVARTTLYRDGPVIDSSTADG</sequence>
<dbReference type="Proteomes" id="UP000887581">
    <property type="component" value="Unplaced"/>
</dbReference>